<protein>
    <recommendedName>
        <fullName evidence="2">RING-type E3 ubiquitin transferase</fullName>
        <ecNumber evidence="2">2.3.2.27</ecNumber>
    </recommendedName>
</protein>
<dbReference type="Pfam" id="PF13639">
    <property type="entry name" value="zf-RING_2"/>
    <property type="match status" value="1"/>
</dbReference>
<dbReference type="Gene3D" id="3.30.40.10">
    <property type="entry name" value="Zinc/RING finger domain, C3HC4 (zinc finger)"/>
    <property type="match status" value="1"/>
</dbReference>
<evidence type="ECO:0000256" key="6">
    <source>
        <dbReference type="ARBA" id="ARBA00022786"/>
    </source>
</evidence>
<dbReference type="InterPro" id="IPR001841">
    <property type="entry name" value="Znf_RING"/>
</dbReference>
<dbReference type="SMART" id="SM00184">
    <property type="entry name" value="RING"/>
    <property type="match status" value="1"/>
</dbReference>
<evidence type="ECO:0000256" key="8">
    <source>
        <dbReference type="PROSITE-ProRule" id="PRU00175"/>
    </source>
</evidence>
<feature type="domain" description="RING-type" evidence="10">
    <location>
        <begin position="269"/>
        <end position="310"/>
    </location>
</feature>
<keyword evidence="3" id="KW-0808">Transferase</keyword>
<evidence type="ECO:0000259" key="10">
    <source>
        <dbReference type="PROSITE" id="PS50089"/>
    </source>
</evidence>
<evidence type="ECO:0000313" key="12">
    <source>
        <dbReference type="Proteomes" id="UP001153555"/>
    </source>
</evidence>
<feature type="region of interest" description="Disordered" evidence="9">
    <location>
        <begin position="1"/>
        <end position="25"/>
    </location>
</feature>
<dbReference type="OrthoDB" id="8062037at2759"/>
<dbReference type="Proteomes" id="UP001153555">
    <property type="component" value="Unassembled WGS sequence"/>
</dbReference>
<evidence type="ECO:0000256" key="3">
    <source>
        <dbReference type="ARBA" id="ARBA00022679"/>
    </source>
</evidence>
<evidence type="ECO:0000256" key="9">
    <source>
        <dbReference type="SAM" id="MobiDB-lite"/>
    </source>
</evidence>
<reference evidence="11" key="1">
    <citation type="submission" date="2019-12" db="EMBL/GenBank/DDBJ databases">
        <authorList>
            <person name="Scholes J."/>
        </authorList>
    </citation>
    <scope>NUCLEOTIDE SEQUENCE</scope>
</reference>
<evidence type="ECO:0000256" key="4">
    <source>
        <dbReference type="ARBA" id="ARBA00022723"/>
    </source>
</evidence>
<dbReference type="EMBL" id="CACSLK010012531">
    <property type="protein sequence ID" value="CAA0815339.1"/>
    <property type="molecule type" value="Genomic_DNA"/>
</dbReference>
<dbReference type="GO" id="GO:0061630">
    <property type="term" value="F:ubiquitin protein ligase activity"/>
    <property type="evidence" value="ECO:0007669"/>
    <property type="project" value="UniProtKB-EC"/>
</dbReference>
<sequence length="317" mass="35342">MADNINHRKARNPPPPRNPEADLNPMVSKKKNFTSATFRGLGCAASSQVSVPAAIRTSATWEPKRKSRTKRLSTRKINDKLPVDGNHPTSQSSLSLACSSSSDVWCGPAALNDVDCVVSTRPSRPKLDRLLLAQREGSYNVRRMAIPEDNPFVETDAGLGLARIRADVTGSRYHRHVSRHGLREGLAEIVMLQSNMLMGGRPNRVDRYSDLRLDVDNMSYEELLELGDQIGYVSTGLREDEITHCLRRIKLASFENLLTHFTSENERKCSICQEEYEENDEAGTLNCGHSFHVCCIKQWLGQKNTCPICKTAASSQT</sequence>
<dbReference type="SUPFAM" id="SSF57850">
    <property type="entry name" value="RING/U-box"/>
    <property type="match status" value="1"/>
</dbReference>
<evidence type="ECO:0000256" key="7">
    <source>
        <dbReference type="ARBA" id="ARBA00022833"/>
    </source>
</evidence>
<keyword evidence="5 8" id="KW-0863">Zinc-finger</keyword>
<comment type="catalytic activity">
    <reaction evidence="1">
        <text>S-ubiquitinyl-[E2 ubiquitin-conjugating enzyme]-L-cysteine + [acceptor protein]-L-lysine = [E2 ubiquitin-conjugating enzyme]-L-cysteine + N(6)-ubiquitinyl-[acceptor protein]-L-lysine.</text>
        <dbReference type="EC" id="2.3.2.27"/>
    </reaction>
</comment>
<accession>A0A9N7MP61</accession>
<keyword evidence="4" id="KW-0479">Metal-binding</keyword>
<name>A0A9N7MP61_STRHE</name>
<dbReference type="InterPro" id="IPR045191">
    <property type="entry name" value="MBR1/2-like"/>
</dbReference>
<dbReference type="EC" id="2.3.2.27" evidence="2"/>
<keyword evidence="12" id="KW-1185">Reference proteome</keyword>
<feature type="region of interest" description="Disordered" evidence="9">
    <location>
        <begin position="60"/>
        <end position="90"/>
    </location>
</feature>
<feature type="compositionally biased region" description="Basic residues" evidence="9">
    <location>
        <begin position="65"/>
        <end position="74"/>
    </location>
</feature>
<evidence type="ECO:0000256" key="1">
    <source>
        <dbReference type="ARBA" id="ARBA00000900"/>
    </source>
</evidence>
<evidence type="ECO:0000256" key="5">
    <source>
        <dbReference type="ARBA" id="ARBA00022771"/>
    </source>
</evidence>
<proteinExistence type="predicted"/>
<dbReference type="AlphaFoldDB" id="A0A9N7MP61"/>
<dbReference type="GO" id="GO:0008270">
    <property type="term" value="F:zinc ion binding"/>
    <property type="evidence" value="ECO:0007669"/>
    <property type="project" value="UniProtKB-KW"/>
</dbReference>
<dbReference type="PROSITE" id="PS50089">
    <property type="entry name" value="ZF_RING_2"/>
    <property type="match status" value="1"/>
</dbReference>
<dbReference type="PANTHER" id="PTHR22937:SF122">
    <property type="entry name" value="RING-TYPE E3 UBIQUITIN TRANSFERASE"/>
    <property type="match status" value="1"/>
</dbReference>
<comment type="caution">
    <text evidence="11">The sequence shown here is derived from an EMBL/GenBank/DDBJ whole genome shotgun (WGS) entry which is preliminary data.</text>
</comment>
<dbReference type="PANTHER" id="PTHR22937">
    <property type="entry name" value="E3 UBIQUITIN-PROTEIN LIGASE RNF165"/>
    <property type="match status" value="1"/>
</dbReference>
<dbReference type="InterPro" id="IPR013083">
    <property type="entry name" value="Znf_RING/FYVE/PHD"/>
</dbReference>
<organism evidence="11 12">
    <name type="scientific">Striga hermonthica</name>
    <name type="common">Purple witchweed</name>
    <name type="synonym">Buchnera hermonthica</name>
    <dbReference type="NCBI Taxonomy" id="68872"/>
    <lineage>
        <taxon>Eukaryota</taxon>
        <taxon>Viridiplantae</taxon>
        <taxon>Streptophyta</taxon>
        <taxon>Embryophyta</taxon>
        <taxon>Tracheophyta</taxon>
        <taxon>Spermatophyta</taxon>
        <taxon>Magnoliopsida</taxon>
        <taxon>eudicotyledons</taxon>
        <taxon>Gunneridae</taxon>
        <taxon>Pentapetalae</taxon>
        <taxon>asterids</taxon>
        <taxon>lamiids</taxon>
        <taxon>Lamiales</taxon>
        <taxon>Orobanchaceae</taxon>
        <taxon>Buchnereae</taxon>
        <taxon>Striga</taxon>
    </lineage>
</organism>
<gene>
    <name evidence="11" type="ORF">SHERM_15368</name>
</gene>
<keyword evidence="6" id="KW-0833">Ubl conjugation pathway</keyword>
<evidence type="ECO:0000256" key="2">
    <source>
        <dbReference type="ARBA" id="ARBA00012483"/>
    </source>
</evidence>
<keyword evidence="7" id="KW-0862">Zinc</keyword>
<evidence type="ECO:0000313" key="11">
    <source>
        <dbReference type="EMBL" id="CAA0815339.1"/>
    </source>
</evidence>